<feature type="transmembrane region" description="Helical" evidence="6">
    <location>
        <begin position="134"/>
        <end position="153"/>
    </location>
</feature>
<protein>
    <recommendedName>
        <fullName evidence="7">Peptidase S54 rhomboid domain-containing protein</fullName>
    </recommendedName>
</protein>
<evidence type="ECO:0000256" key="3">
    <source>
        <dbReference type="ARBA" id="ARBA00022692"/>
    </source>
</evidence>
<dbReference type="GO" id="GO:0016020">
    <property type="term" value="C:membrane"/>
    <property type="evidence" value="ECO:0007669"/>
    <property type="project" value="UniProtKB-SubCell"/>
</dbReference>
<keyword evidence="3 6" id="KW-0812">Transmembrane</keyword>
<sequence>MIKDLDLGSEVVDEWIKDLESEVTSKLAEDNKDILDGPVSSTDVSYNSYLINTLAAINIAVFLFELASPVKSSDAGILSLPLLFGAKINELILNGEWWRLITPKFLHSGLLHIAFSSWALLTFGPLVDTAYGSFAFCMIYFLGGVCGNLMSFFHTPDATVGGTGPVLAIIGSWIIYLFQNREALGEEMADNLIQKVAVASVLSVALSYLTPIDDWTHLGAACAGLIFGVFICPVVPVHAPSKKLSYDPNDSQEGFLLVSQWPDARKLFTVFTLFVVTLVSLFFVLAPVVTEFHLSDMSNSF</sequence>
<evidence type="ECO:0000259" key="7">
    <source>
        <dbReference type="Pfam" id="PF01694"/>
    </source>
</evidence>
<comment type="similarity">
    <text evidence="2">Belongs to the peptidase S54 family.</text>
</comment>
<dbReference type="OMA" id="SIWARIE"/>
<dbReference type="AlphaFoldDB" id="A9NX52"/>
<evidence type="ECO:0000256" key="1">
    <source>
        <dbReference type="ARBA" id="ARBA00004141"/>
    </source>
</evidence>
<proteinExistence type="evidence at transcript level"/>
<evidence type="ECO:0000256" key="4">
    <source>
        <dbReference type="ARBA" id="ARBA00022989"/>
    </source>
</evidence>
<evidence type="ECO:0000256" key="2">
    <source>
        <dbReference type="ARBA" id="ARBA00009045"/>
    </source>
</evidence>
<evidence type="ECO:0000313" key="8">
    <source>
        <dbReference type="EMBL" id="ABK25213.1"/>
    </source>
</evidence>
<feature type="transmembrane region" description="Helical" evidence="6">
    <location>
        <begin position="267"/>
        <end position="289"/>
    </location>
</feature>
<keyword evidence="5 6" id="KW-0472">Membrane</keyword>
<dbReference type="GO" id="GO:0004252">
    <property type="term" value="F:serine-type endopeptidase activity"/>
    <property type="evidence" value="ECO:0007669"/>
    <property type="project" value="InterPro"/>
</dbReference>
<dbReference type="InterPro" id="IPR022764">
    <property type="entry name" value="Peptidase_S54_rhomboid_dom"/>
</dbReference>
<organism evidence="8">
    <name type="scientific">Picea sitchensis</name>
    <name type="common">Sitka spruce</name>
    <name type="synonym">Pinus sitchensis</name>
    <dbReference type="NCBI Taxonomy" id="3332"/>
    <lineage>
        <taxon>Eukaryota</taxon>
        <taxon>Viridiplantae</taxon>
        <taxon>Streptophyta</taxon>
        <taxon>Embryophyta</taxon>
        <taxon>Tracheophyta</taxon>
        <taxon>Spermatophyta</taxon>
        <taxon>Pinopsida</taxon>
        <taxon>Pinidae</taxon>
        <taxon>Conifers I</taxon>
        <taxon>Pinales</taxon>
        <taxon>Pinaceae</taxon>
        <taxon>Picea</taxon>
    </lineage>
</organism>
<dbReference type="EMBL" id="EF085917">
    <property type="protein sequence ID" value="ABK25213.1"/>
    <property type="molecule type" value="mRNA"/>
</dbReference>
<keyword evidence="4 6" id="KW-1133">Transmembrane helix</keyword>
<feature type="transmembrane region" description="Helical" evidence="6">
    <location>
        <begin position="215"/>
        <end position="235"/>
    </location>
</feature>
<evidence type="ECO:0000256" key="6">
    <source>
        <dbReference type="SAM" id="Phobius"/>
    </source>
</evidence>
<dbReference type="Pfam" id="PF01694">
    <property type="entry name" value="Rhomboid"/>
    <property type="match status" value="1"/>
</dbReference>
<feature type="transmembrane region" description="Helical" evidence="6">
    <location>
        <begin position="105"/>
        <end position="127"/>
    </location>
</feature>
<feature type="domain" description="Peptidase S54 rhomboid" evidence="7">
    <location>
        <begin position="95"/>
        <end position="232"/>
    </location>
</feature>
<dbReference type="SUPFAM" id="SSF144091">
    <property type="entry name" value="Rhomboid-like"/>
    <property type="match status" value="1"/>
</dbReference>
<dbReference type="InterPro" id="IPR035952">
    <property type="entry name" value="Rhomboid-like_sf"/>
</dbReference>
<comment type="subcellular location">
    <subcellularLocation>
        <location evidence="1">Membrane</location>
        <topology evidence="1">Multi-pass membrane protein</topology>
    </subcellularLocation>
</comment>
<dbReference type="PANTHER" id="PTHR43731:SF30">
    <property type="entry name" value="RHOMBOID-LIKE PROTEIN 9, CHLOROPLASTIC"/>
    <property type="match status" value="1"/>
</dbReference>
<feature type="transmembrane region" description="Helical" evidence="6">
    <location>
        <begin position="159"/>
        <end position="179"/>
    </location>
</feature>
<accession>A9NX52</accession>
<name>A9NX52_PICSI</name>
<evidence type="ECO:0000256" key="5">
    <source>
        <dbReference type="ARBA" id="ARBA00023136"/>
    </source>
</evidence>
<dbReference type="Gene3D" id="1.20.1540.10">
    <property type="entry name" value="Rhomboid-like"/>
    <property type="match status" value="1"/>
</dbReference>
<dbReference type="PANTHER" id="PTHR43731">
    <property type="entry name" value="RHOMBOID PROTEASE"/>
    <property type="match status" value="1"/>
</dbReference>
<dbReference type="InterPro" id="IPR050925">
    <property type="entry name" value="Rhomboid_protease_S54"/>
</dbReference>
<reference evidence="8" key="1">
    <citation type="journal article" date="2008" name="BMC Genomics">
        <title>A conifer genomics resource of 200,000 spruce (Picea spp.) ESTs and 6,464 high-quality, sequence-finished full-length cDNAs for Sitka spruce (Picea sitchensis).</title>
        <authorList>
            <person name="Ralph S.G."/>
            <person name="Chun H.J."/>
            <person name="Kolosova N."/>
            <person name="Cooper D."/>
            <person name="Oddy C."/>
            <person name="Ritland C.E."/>
            <person name="Kirkpatrick R."/>
            <person name="Moore R."/>
            <person name="Barber S."/>
            <person name="Holt R.A."/>
            <person name="Jones S.J."/>
            <person name="Marra M.A."/>
            <person name="Douglas C.J."/>
            <person name="Ritland K."/>
            <person name="Bohlmann J."/>
        </authorList>
    </citation>
    <scope>NUCLEOTIDE SEQUENCE</scope>
    <source>
        <tissue evidence="8">Bark</tissue>
    </source>
</reference>